<name>A7NJB7_ROSCS</name>
<dbReference type="RefSeq" id="WP_012120015.1">
    <property type="nucleotide sequence ID" value="NC_009767.1"/>
</dbReference>
<dbReference type="EMBL" id="CP000804">
    <property type="protein sequence ID" value="ABU57587.1"/>
    <property type="molecule type" value="Genomic_DNA"/>
</dbReference>
<feature type="region of interest" description="Disordered" evidence="1">
    <location>
        <begin position="212"/>
        <end position="237"/>
    </location>
</feature>
<dbReference type="KEGG" id="rca:Rcas_1493"/>
<sequence length="310" mass="32899">MTRIEEKVQRGFDLMRRAGEDSDLLGAALLAFHSALSDYLDAELRRSPLLSDVERQAIDEGTMTWPMRATLAQRAGLLTEKQRDRVLEINRVRTGFAHGEGFAGSARSVAAYGEFVAGLCGLTSSAATRDTAAHRVPTGAHRAATGPTATAAARPSATTASGLRARAEERKARRTAPIPESGSFRVALAAIAVLLLITLAVVGLQQLTPSTPSIAGAPPTTFSATIAPPPTNTPTPQKARIINLPPGAPGWLRTTPSFRAPTQPIPLSEGLEVTLLERDPVDAEGTRWRFVSVGGYDGWCPEHNLKIGNG</sequence>
<keyword evidence="2" id="KW-1133">Transmembrane helix</keyword>
<feature type="compositionally biased region" description="Low complexity" evidence="1">
    <location>
        <begin position="138"/>
        <end position="161"/>
    </location>
</feature>
<proteinExistence type="predicted"/>
<dbReference type="AlphaFoldDB" id="A7NJB7"/>
<evidence type="ECO:0000313" key="3">
    <source>
        <dbReference type="EMBL" id="ABU57587.1"/>
    </source>
</evidence>
<reference evidence="3 4" key="1">
    <citation type="submission" date="2007-08" db="EMBL/GenBank/DDBJ databases">
        <title>Complete sequence of Roseiflexus castenholzii DSM 13941.</title>
        <authorList>
            <consortium name="US DOE Joint Genome Institute"/>
            <person name="Copeland A."/>
            <person name="Lucas S."/>
            <person name="Lapidus A."/>
            <person name="Barry K."/>
            <person name="Glavina del Rio T."/>
            <person name="Dalin E."/>
            <person name="Tice H."/>
            <person name="Pitluck S."/>
            <person name="Thompson L.S."/>
            <person name="Brettin T."/>
            <person name="Bruce D."/>
            <person name="Detter J.C."/>
            <person name="Han C."/>
            <person name="Tapia R."/>
            <person name="Schmutz J."/>
            <person name="Larimer F."/>
            <person name="Land M."/>
            <person name="Hauser L."/>
            <person name="Kyrpides N."/>
            <person name="Mikhailova N."/>
            <person name="Bryant D.A."/>
            <person name="Hanada S."/>
            <person name="Tsukatani Y."/>
            <person name="Richardson P."/>
        </authorList>
    </citation>
    <scope>NUCLEOTIDE SEQUENCE [LARGE SCALE GENOMIC DNA]</scope>
    <source>
        <strain evidence="4">DSM 13941 / HLO8</strain>
    </source>
</reference>
<evidence type="ECO:0000256" key="1">
    <source>
        <dbReference type="SAM" id="MobiDB-lite"/>
    </source>
</evidence>
<accession>A7NJB7</accession>
<feature type="transmembrane region" description="Helical" evidence="2">
    <location>
        <begin position="183"/>
        <end position="204"/>
    </location>
</feature>
<organism evidence="3 4">
    <name type="scientific">Roseiflexus castenholzii (strain DSM 13941 / HLO8)</name>
    <dbReference type="NCBI Taxonomy" id="383372"/>
    <lineage>
        <taxon>Bacteria</taxon>
        <taxon>Bacillati</taxon>
        <taxon>Chloroflexota</taxon>
        <taxon>Chloroflexia</taxon>
        <taxon>Chloroflexales</taxon>
        <taxon>Roseiflexineae</taxon>
        <taxon>Roseiflexaceae</taxon>
        <taxon>Roseiflexus</taxon>
    </lineage>
</organism>
<evidence type="ECO:0000313" key="4">
    <source>
        <dbReference type="Proteomes" id="UP000000263"/>
    </source>
</evidence>
<dbReference type="STRING" id="383372.Rcas_1493"/>
<dbReference type="Proteomes" id="UP000000263">
    <property type="component" value="Chromosome"/>
</dbReference>
<gene>
    <name evidence="3" type="ordered locus">Rcas_1493</name>
</gene>
<dbReference type="HOGENOM" id="CLU_798961_0_0_0"/>
<evidence type="ECO:0000256" key="2">
    <source>
        <dbReference type="SAM" id="Phobius"/>
    </source>
</evidence>
<keyword evidence="2" id="KW-0812">Transmembrane</keyword>
<keyword evidence="4" id="KW-1185">Reference proteome</keyword>
<keyword evidence="2" id="KW-0472">Membrane</keyword>
<protein>
    <submittedName>
        <fullName evidence="3">Uncharacterized protein</fullName>
    </submittedName>
</protein>
<feature type="region of interest" description="Disordered" evidence="1">
    <location>
        <begin position="138"/>
        <end position="176"/>
    </location>
</feature>